<reference evidence="3 4" key="2">
    <citation type="submission" date="2018-06" db="EMBL/GenBank/DDBJ databases">
        <title>Metagenomic assembly of (sub)arctic Cyanobacteria and their associated microbiome from non-axenic cultures.</title>
        <authorList>
            <person name="Baurain D."/>
        </authorList>
    </citation>
    <scope>NUCLEOTIDE SEQUENCE [LARGE SCALE GENOMIC DNA]</scope>
    <source>
        <strain evidence="3">ULC041bin1</strain>
    </source>
</reference>
<organism evidence="3 4">
    <name type="scientific">Shackletoniella antarctica</name>
    <dbReference type="NCBI Taxonomy" id="268115"/>
    <lineage>
        <taxon>Bacteria</taxon>
        <taxon>Bacillati</taxon>
        <taxon>Cyanobacteriota</taxon>
        <taxon>Cyanophyceae</taxon>
        <taxon>Oculatellales</taxon>
        <taxon>Oculatellaceae</taxon>
        <taxon>Shackletoniella</taxon>
    </lineage>
</organism>
<feature type="transmembrane region" description="Helical" evidence="1">
    <location>
        <begin position="36"/>
        <end position="59"/>
    </location>
</feature>
<evidence type="ECO:0000256" key="1">
    <source>
        <dbReference type="SAM" id="Phobius"/>
    </source>
</evidence>
<keyword evidence="1" id="KW-1133">Transmembrane helix</keyword>
<dbReference type="Proteomes" id="UP000249081">
    <property type="component" value="Unassembled WGS sequence"/>
</dbReference>
<proteinExistence type="predicted"/>
<evidence type="ECO:0000313" key="4">
    <source>
        <dbReference type="Proteomes" id="UP000249081"/>
    </source>
</evidence>
<sequence length="118" mass="13068">MFEKSGDRVEVDQQAQADAEIRNAVEGRFGQGKRRFSLGGVMAKLAHSAETAIAIIFLVMTLERYIQSMTLFFGAILATVVWPSRATRGEPAGATQVRGWLLSIHSHPAALLHRYLDR</sequence>
<keyword evidence="1" id="KW-0812">Transmembrane</keyword>
<dbReference type="AlphaFoldDB" id="A0A2W4WJQ9"/>
<evidence type="ECO:0000313" key="3">
    <source>
        <dbReference type="EMBL" id="PZO45343.1"/>
    </source>
</evidence>
<feature type="transmembrane region" description="Helical" evidence="1">
    <location>
        <begin position="65"/>
        <end position="82"/>
    </location>
</feature>
<dbReference type="Pfam" id="PF13586">
    <property type="entry name" value="DDE_Tnp_1_2"/>
    <property type="match status" value="1"/>
</dbReference>
<gene>
    <name evidence="3" type="ORF">DCF17_01745</name>
</gene>
<accession>A0A2W4WJQ9</accession>
<dbReference type="InterPro" id="IPR025668">
    <property type="entry name" value="Tnp_DDE_dom"/>
</dbReference>
<comment type="caution">
    <text evidence="3">The sequence shown here is derived from an EMBL/GenBank/DDBJ whole genome shotgun (WGS) entry which is preliminary data.</text>
</comment>
<name>A0A2W4WJQ9_9CYAN</name>
<reference evidence="4" key="1">
    <citation type="submission" date="2018-04" db="EMBL/GenBank/DDBJ databases">
        <authorList>
            <person name="Cornet L."/>
        </authorList>
    </citation>
    <scope>NUCLEOTIDE SEQUENCE [LARGE SCALE GENOMIC DNA]</scope>
</reference>
<protein>
    <recommendedName>
        <fullName evidence="2">Transposase DDE domain-containing protein</fullName>
    </recommendedName>
</protein>
<keyword evidence="1" id="KW-0472">Membrane</keyword>
<evidence type="ECO:0000259" key="2">
    <source>
        <dbReference type="Pfam" id="PF13586"/>
    </source>
</evidence>
<feature type="domain" description="Transposase DDE" evidence="2">
    <location>
        <begin position="13"/>
        <end position="63"/>
    </location>
</feature>
<dbReference type="EMBL" id="QBMN01000007">
    <property type="protein sequence ID" value="PZO45343.1"/>
    <property type="molecule type" value="Genomic_DNA"/>
</dbReference>